<comment type="caution">
    <text evidence="2">The sequence shown here is derived from an EMBL/GenBank/DDBJ whole genome shotgun (WGS) entry which is preliminary data.</text>
</comment>
<dbReference type="PROSITE" id="PS51186">
    <property type="entry name" value="GNAT"/>
    <property type="match status" value="1"/>
</dbReference>
<dbReference type="STRING" id="1218108.GCA_000382425_00881"/>
<dbReference type="Pfam" id="PF00583">
    <property type="entry name" value="Acetyltransf_1"/>
    <property type="match status" value="1"/>
</dbReference>
<sequence>MTTQATINNLDELVPLFDAYRQFYDKKSDVKAAEEFLKARIVNNESVIYLVFDEKENAVGFIQLYPLFSSTRMKRFWILNDLFVSPEFRGQGFSRELIEKAKNLCRKTDACAMLLETSVTNEIGNSLYTSAGFQLRNDANFYEWETK</sequence>
<evidence type="ECO:0000313" key="2">
    <source>
        <dbReference type="EMBL" id="GEM52962.1"/>
    </source>
</evidence>
<dbReference type="OrthoDB" id="9792929at2"/>
<organism evidence="2 3">
    <name type="scientific">Empedobacter brevis NBRC 14943 = ATCC 43319</name>
    <dbReference type="NCBI Taxonomy" id="1218108"/>
    <lineage>
        <taxon>Bacteria</taxon>
        <taxon>Pseudomonadati</taxon>
        <taxon>Bacteroidota</taxon>
        <taxon>Flavobacteriia</taxon>
        <taxon>Flavobacteriales</taxon>
        <taxon>Weeksellaceae</taxon>
        <taxon>Empedobacter</taxon>
    </lineage>
</organism>
<dbReference type="InterPro" id="IPR000182">
    <property type="entry name" value="GNAT_dom"/>
</dbReference>
<dbReference type="InterPro" id="IPR016181">
    <property type="entry name" value="Acyl_CoA_acyltransferase"/>
</dbReference>
<dbReference type="Gene3D" id="3.40.630.30">
    <property type="match status" value="1"/>
</dbReference>
<dbReference type="PANTHER" id="PTHR43072">
    <property type="entry name" value="N-ACETYLTRANSFERASE"/>
    <property type="match status" value="1"/>
</dbReference>
<feature type="domain" description="N-acetyltransferase" evidence="1">
    <location>
        <begin position="1"/>
        <end position="147"/>
    </location>
</feature>
<evidence type="ECO:0000259" key="1">
    <source>
        <dbReference type="PROSITE" id="PS51186"/>
    </source>
</evidence>
<gene>
    <name evidence="2" type="ORF">EB1_27520</name>
</gene>
<dbReference type="CDD" id="cd04301">
    <property type="entry name" value="NAT_SF"/>
    <property type="match status" value="1"/>
</dbReference>
<keyword evidence="3" id="KW-1185">Reference proteome</keyword>
<accession>A0A511NJH3</accession>
<proteinExistence type="predicted"/>
<protein>
    <submittedName>
        <fullName evidence="2">N-acetyltransferase</fullName>
    </submittedName>
</protein>
<dbReference type="PANTHER" id="PTHR43072:SF60">
    <property type="entry name" value="L-2,4-DIAMINOBUTYRIC ACID ACETYLTRANSFERASE"/>
    <property type="match status" value="1"/>
</dbReference>
<keyword evidence="2" id="KW-0808">Transferase</keyword>
<dbReference type="AlphaFoldDB" id="A0A511NJH3"/>
<dbReference type="EMBL" id="BJXC01000022">
    <property type="protein sequence ID" value="GEM52962.1"/>
    <property type="molecule type" value="Genomic_DNA"/>
</dbReference>
<evidence type="ECO:0000313" key="3">
    <source>
        <dbReference type="Proteomes" id="UP000321245"/>
    </source>
</evidence>
<dbReference type="GeneID" id="84649121"/>
<dbReference type="Proteomes" id="UP000321245">
    <property type="component" value="Unassembled WGS sequence"/>
</dbReference>
<dbReference type="SUPFAM" id="SSF55729">
    <property type="entry name" value="Acyl-CoA N-acyltransferases (Nat)"/>
    <property type="match status" value="1"/>
</dbReference>
<dbReference type="RefSeq" id="WP_019974387.1">
    <property type="nucleotide sequence ID" value="NZ_BJXC01000022.1"/>
</dbReference>
<reference evidence="2 3" key="1">
    <citation type="submission" date="2019-07" db="EMBL/GenBank/DDBJ databases">
        <title>Whole genome shotgun sequence of Empedobacter brevis NBRC 14943.</title>
        <authorList>
            <person name="Hosoyama A."/>
            <person name="Uohara A."/>
            <person name="Ohji S."/>
            <person name="Ichikawa N."/>
        </authorList>
    </citation>
    <scope>NUCLEOTIDE SEQUENCE [LARGE SCALE GENOMIC DNA]</scope>
    <source>
        <strain evidence="2 3">NBRC 14943</strain>
    </source>
</reference>
<name>A0A511NJH3_9FLAO</name>
<dbReference type="GO" id="GO:0016747">
    <property type="term" value="F:acyltransferase activity, transferring groups other than amino-acyl groups"/>
    <property type="evidence" value="ECO:0007669"/>
    <property type="project" value="InterPro"/>
</dbReference>